<sequence length="81" mass="8698">MEAVKVVVVVQAELMEQEAAAVEVEQVVEEPMQVVKGVDMLVDMVVVKAVDPDMVVAAAAMLLENLLSSQFAKTIGFPILN</sequence>
<proteinExistence type="predicted"/>
<reference evidence="1" key="1">
    <citation type="submission" date="2015-12" db="EMBL/GenBank/DDBJ databases">
        <title>Gene expression during late stages of embryo sac development: a critical building block for successful pollen-pistil interactions.</title>
        <authorList>
            <person name="Liu Y."/>
            <person name="Joly V."/>
            <person name="Sabar M."/>
            <person name="Matton D.P."/>
        </authorList>
    </citation>
    <scope>NUCLEOTIDE SEQUENCE</scope>
</reference>
<dbReference type="AlphaFoldDB" id="A0A0V0GNR4"/>
<protein>
    <submittedName>
        <fullName evidence="1">Putative ovule protein</fullName>
    </submittedName>
</protein>
<name>A0A0V0GNR4_SOLCH</name>
<organism evidence="1">
    <name type="scientific">Solanum chacoense</name>
    <name type="common">Chaco potato</name>
    <dbReference type="NCBI Taxonomy" id="4108"/>
    <lineage>
        <taxon>Eukaryota</taxon>
        <taxon>Viridiplantae</taxon>
        <taxon>Streptophyta</taxon>
        <taxon>Embryophyta</taxon>
        <taxon>Tracheophyta</taxon>
        <taxon>Spermatophyta</taxon>
        <taxon>Magnoliopsida</taxon>
        <taxon>eudicotyledons</taxon>
        <taxon>Gunneridae</taxon>
        <taxon>Pentapetalae</taxon>
        <taxon>asterids</taxon>
        <taxon>lamiids</taxon>
        <taxon>Solanales</taxon>
        <taxon>Solanaceae</taxon>
        <taxon>Solanoideae</taxon>
        <taxon>Solaneae</taxon>
        <taxon>Solanum</taxon>
    </lineage>
</organism>
<accession>A0A0V0GNR4</accession>
<dbReference type="EMBL" id="GEDG01035171">
    <property type="protein sequence ID" value="JAP09353.1"/>
    <property type="molecule type" value="Transcribed_RNA"/>
</dbReference>
<evidence type="ECO:0000313" key="1">
    <source>
        <dbReference type="EMBL" id="JAP09353.1"/>
    </source>
</evidence>